<dbReference type="Proteomes" id="UP000678499">
    <property type="component" value="Unassembled WGS sequence"/>
</dbReference>
<dbReference type="AlphaFoldDB" id="A0A7R9G7Y2"/>
<proteinExistence type="predicted"/>
<protein>
    <submittedName>
        <fullName evidence="2">Uncharacterized protein</fullName>
    </submittedName>
</protein>
<dbReference type="EMBL" id="OA882064">
    <property type="protein sequence ID" value="CAD7272394.1"/>
    <property type="molecule type" value="Genomic_DNA"/>
</dbReference>
<evidence type="ECO:0000313" key="3">
    <source>
        <dbReference type="Proteomes" id="UP000678499"/>
    </source>
</evidence>
<gene>
    <name evidence="2" type="ORF">NMOB1V02_LOCUS330</name>
</gene>
<accession>A0A7R9G7Y2</accession>
<name>A0A7R9G7Y2_9CRUS</name>
<keyword evidence="3" id="KW-1185">Reference proteome</keyword>
<dbReference type="EMBL" id="CAJPEX010000027">
    <property type="protein sequence ID" value="CAG0912546.1"/>
    <property type="molecule type" value="Genomic_DNA"/>
</dbReference>
<sequence length="184" mass="20936">MRGIPRFKGVWKYSLVACVAFNGTAVVNQYKSVHSGKEDTFISSQRHMEGKNVRRNAARLHSARLGTAKTRWEGENAIDRPLQANIPRAQKVKANQTSYPRMKEWFVLGRLFSKQRMAALLFPPTYQRRTGAPEFNAVVPRRTTLQEKTKRNATYIFRGCQKCPTPHASQGPCESGLNTRQSRV</sequence>
<reference evidence="2" key="1">
    <citation type="submission" date="2020-11" db="EMBL/GenBank/DDBJ databases">
        <authorList>
            <person name="Tran Van P."/>
        </authorList>
    </citation>
    <scope>NUCLEOTIDE SEQUENCE</scope>
</reference>
<feature type="region of interest" description="Disordered" evidence="1">
    <location>
        <begin position="165"/>
        <end position="184"/>
    </location>
</feature>
<evidence type="ECO:0000313" key="2">
    <source>
        <dbReference type="EMBL" id="CAD7272394.1"/>
    </source>
</evidence>
<organism evidence="2">
    <name type="scientific">Notodromas monacha</name>
    <dbReference type="NCBI Taxonomy" id="399045"/>
    <lineage>
        <taxon>Eukaryota</taxon>
        <taxon>Metazoa</taxon>
        <taxon>Ecdysozoa</taxon>
        <taxon>Arthropoda</taxon>
        <taxon>Crustacea</taxon>
        <taxon>Oligostraca</taxon>
        <taxon>Ostracoda</taxon>
        <taxon>Podocopa</taxon>
        <taxon>Podocopida</taxon>
        <taxon>Cypridocopina</taxon>
        <taxon>Cypridoidea</taxon>
        <taxon>Cyprididae</taxon>
        <taxon>Notodromas</taxon>
    </lineage>
</organism>
<evidence type="ECO:0000256" key="1">
    <source>
        <dbReference type="SAM" id="MobiDB-lite"/>
    </source>
</evidence>